<dbReference type="eggNOG" id="KOG0506">
    <property type="taxonomic scope" value="Eukaryota"/>
</dbReference>
<evidence type="ECO:0000256" key="5">
    <source>
        <dbReference type="ARBA" id="ARBA00049534"/>
    </source>
</evidence>
<protein>
    <recommendedName>
        <fullName evidence="3">glutaminase</fullName>
        <ecNumber evidence="3">3.5.1.2</ecNumber>
    </recommendedName>
</protein>
<keyword evidence="4" id="KW-0378">Hydrolase</keyword>
<evidence type="ECO:0000313" key="9">
    <source>
        <dbReference type="EnsemblProtists" id="EOD11679"/>
    </source>
</evidence>
<dbReference type="HAMAP" id="MF_00313">
    <property type="entry name" value="Glutaminase"/>
    <property type="match status" value="1"/>
</dbReference>
<evidence type="ECO:0000256" key="4">
    <source>
        <dbReference type="ARBA" id="ARBA00022801"/>
    </source>
</evidence>
<dbReference type="KEGG" id="ehx:EMIHUDRAFT_470892"/>
<evidence type="ECO:0000256" key="6">
    <source>
        <dbReference type="PROSITE-ProRule" id="PRU00023"/>
    </source>
</evidence>
<proteinExistence type="inferred from homology"/>
<comment type="catalytic activity">
    <reaction evidence="5">
        <text>L-glutamine + H2O = L-glutamate + NH4(+)</text>
        <dbReference type="Rhea" id="RHEA:15889"/>
        <dbReference type="ChEBI" id="CHEBI:15377"/>
        <dbReference type="ChEBI" id="CHEBI:28938"/>
        <dbReference type="ChEBI" id="CHEBI:29985"/>
        <dbReference type="ChEBI" id="CHEBI:58359"/>
        <dbReference type="EC" id="3.5.1.2"/>
    </reaction>
</comment>
<dbReference type="Gene3D" id="3.40.710.10">
    <property type="entry name" value="DD-peptidase/beta-lactamase superfamily"/>
    <property type="match status" value="1"/>
</dbReference>
<dbReference type="InterPro" id="IPR015868">
    <property type="entry name" value="Glutaminase"/>
</dbReference>
<evidence type="ECO:0000259" key="8">
    <source>
        <dbReference type="Pfam" id="PF14216"/>
    </source>
</evidence>
<evidence type="ECO:0000256" key="3">
    <source>
        <dbReference type="ARBA" id="ARBA00012918"/>
    </source>
</evidence>
<dbReference type="NCBIfam" id="TIGR03814">
    <property type="entry name" value="Gln_ase"/>
    <property type="match status" value="1"/>
</dbReference>
<feature type="domain" description="DUF4326" evidence="8">
    <location>
        <begin position="575"/>
        <end position="655"/>
    </location>
</feature>
<dbReference type="GeneID" id="17257832"/>
<comment type="similarity">
    <text evidence="1">Belongs to the glutaminase family.</text>
</comment>
<dbReference type="PROSITE" id="PS50297">
    <property type="entry name" value="ANK_REP_REGION"/>
    <property type="match status" value="1"/>
</dbReference>
<dbReference type="RefSeq" id="XP_005764108.1">
    <property type="nucleotide sequence ID" value="XM_005764051.1"/>
</dbReference>
<dbReference type="EC" id="3.5.1.2" evidence="3"/>
<dbReference type="HOGENOM" id="CLU_409645_0_0_1"/>
<dbReference type="Proteomes" id="UP000013827">
    <property type="component" value="Unassembled WGS sequence"/>
</dbReference>
<dbReference type="AlphaFoldDB" id="A0A0D3IK94"/>
<comment type="subunit">
    <text evidence="2">Homotetramer.</text>
</comment>
<keyword evidence="6" id="KW-0040">ANK repeat</keyword>
<dbReference type="PaxDb" id="2903-EOD11679"/>
<dbReference type="InterPro" id="IPR025475">
    <property type="entry name" value="DUF4326"/>
</dbReference>
<dbReference type="Pfam" id="PF04960">
    <property type="entry name" value="Glutaminase"/>
    <property type="match status" value="1"/>
</dbReference>
<dbReference type="SUPFAM" id="SSF56601">
    <property type="entry name" value="beta-lactamase/transpeptidase-like"/>
    <property type="match status" value="1"/>
</dbReference>
<dbReference type="GO" id="GO:0006537">
    <property type="term" value="P:glutamate biosynthetic process"/>
    <property type="evidence" value="ECO:0007669"/>
    <property type="project" value="TreeGrafter"/>
</dbReference>
<dbReference type="PANTHER" id="PTHR12544:SF29">
    <property type="entry name" value="GLUTAMINASE"/>
    <property type="match status" value="1"/>
</dbReference>
<dbReference type="PROSITE" id="PS50088">
    <property type="entry name" value="ANK_REPEAT"/>
    <property type="match status" value="1"/>
</dbReference>
<dbReference type="SMART" id="SM00248">
    <property type="entry name" value="ANK"/>
    <property type="match status" value="1"/>
</dbReference>
<evidence type="ECO:0000256" key="7">
    <source>
        <dbReference type="SAM" id="MobiDB-lite"/>
    </source>
</evidence>
<evidence type="ECO:0000313" key="10">
    <source>
        <dbReference type="Proteomes" id="UP000013827"/>
    </source>
</evidence>
<feature type="compositionally biased region" description="Basic and acidic residues" evidence="7">
    <location>
        <begin position="386"/>
        <end position="400"/>
    </location>
</feature>
<dbReference type="GO" id="GO:0006543">
    <property type="term" value="P:L-glutamine catabolic process"/>
    <property type="evidence" value="ECO:0007669"/>
    <property type="project" value="TreeGrafter"/>
</dbReference>
<reference evidence="10" key="1">
    <citation type="journal article" date="2013" name="Nature">
        <title>Pan genome of the phytoplankton Emiliania underpins its global distribution.</title>
        <authorList>
            <person name="Read B.A."/>
            <person name="Kegel J."/>
            <person name="Klute M.J."/>
            <person name="Kuo A."/>
            <person name="Lefebvre S.C."/>
            <person name="Maumus F."/>
            <person name="Mayer C."/>
            <person name="Miller J."/>
            <person name="Monier A."/>
            <person name="Salamov A."/>
            <person name="Young J."/>
            <person name="Aguilar M."/>
            <person name="Claverie J.M."/>
            <person name="Frickenhaus S."/>
            <person name="Gonzalez K."/>
            <person name="Herman E.K."/>
            <person name="Lin Y.C."/>
            <person name="Napier J."/>
            <person name="Ogata H."/>
            <person name="Sarno A.F."/>
            <person name="Shmutz J."/>
            <person name="Schroeder D."/>
            <person name="de Vargas C."/>
            <person name="Verret F."/>
            <person name="von Dassow P."/>
            <person name="Valentin K."/>
            <person name="Van de Peer Y."/>
            <person name="Wheeler G."/>
            <person name="Dacks J.B."/>
            <person name="Delwiche C.F."/>
            <person name="Dyhrman S.T."/>
            <person name="Glockner G."/>
            <person name="John U."/>
            <person name="Richards T."/>
            <person name="Worden A.Z."/>
            <person name="Zhang X."/>
            <person name="Grigoriev I.V."/>
            <person name="Allen A.E."/>
            <person name="Bidle K."/>
            <person name="Borodovsky M."/>
            <person name="Bowler C."/>
            <person name="Brownlee C."/>
            <person name="Cock J.M."/>
            <person name="Elias M."/>
            <person name="Gladyshev V.N."/>
            <person name="Groth M."/>
            <person name="Guda C."/>
            <person name="Hadaegh A."/>
            <person name="Iglesias-Rodriguez M.D."/>
            <person name="Jenkins J."/>
            <person name="Jones B.M."/>
            <person name="Lawson T."/>
            <person name="Leese F."/>
            <person name="Lindquist E."/>
            <person name="Lobanov A."/>
            <person name="Lomsadze A."/>
            <person name="Malik S.B."/>
            <person name="Marsh M.E."/>
            <person name="Mackinder L."/>
            <person name="Mock T."/>
            <person name="Mueller-Roeber B."/>
            <person name="Pagarete A."/>
            <person name="Parker M."/>
            <person name="Probert I."/>
            <person name="Quesneville H."/>
            <person name="Raines C."/>
            <person name="Rensing S.A."/>
            <person name="Riano-Pachon D.M."/>
            <person name="Richier S."/>
            <person name="Rokitta S."/>
            <person name="Shiraiwa Y."/>
            <person name="Soanes D.M."/>
            <person name="van der Giezen M."/>
            <person name="Wahlund T.M."/>
            <person name="Williams B."/>
            <person name="Wilson W."/>
            <person name="Wolfe G."/>
            <person name="Wurch L.L."/>
        </authorList>
    </citation>
    <scope>NUCLEOTIDE SEQUENCE</scope>
</reference>
<name>A0A0D3IK94_EMIH1</name>
<sequence>MNLGVIALFHPLPSSFLLWTGRSAAAPRRQRVTVESSSMATEDKDTLVVRRQTTGDALHSLLSDLFEEVRHECSGSVADYIPQLAQADPALFGVAFCDVHGRISAVGDSRATYCLQSTSKPLNYCLARNLQAAGRGAPVHEHVGFEPSGRAFNEFCLNAQGLPHNPLINAGAIIVASLIEPAKEPAARFDEVIGFYRRLSGGGAGNIGFDNGVFLSEKHHADRNVALAYHMRQHGAFDGYPTPSQLQDHLDLYFQTCSVTINSEVGAVMAATLANHGTCPTSGEAVVSPYIVKDVLSIMHGCGMYDFSGQFGFTVGLPAKSGVSGAVMLVVPGVGGFCIYSPRLDEHGNSVRGLAFCNAFARLTASRYHVFGRVLSEPASPSWRWDAGKEAARDGGREGGAHGSDNGAAPRTVAAVADGDAADEDKQVELLVHRLVHAASLGNLHALRERPTLLGHGDRDGRTPLHLACAKGQTDCVVYLLSIENVRREPKDRWGTTPAAEAAKYHAKLCEQQAAGDDGLEVRMQEWEAGMYYMKRDKLAAGVGCANTRNDVDKRTPEPLGGGFRHLVVYCRRGEKYDTYVGRKCAGAPAGCDGGWGNPLQMTRIDSGERARVIASYRAWLADRPGLVARARSELRGKVLACWCAPHDCHGHVLAHVANCDKSELAAALAP</sequence>
<dbReference type="InterPro" id="IPR002110">
    <property type="entry name" value="Ankyrin_rpt"/>
</dbReference>
<dbReference type="GO" id="GO:0004359">
    <property type="term" value="F:glutaminase activity"/>
    <property type="evidence" value="ECO:0007669"/>
    <property type="project" value="UniProtKB-EC"/>
</dbReference>
<dbReference type="PANTHER" id="PTHR12544">
    <property type="entry name" value="GLUTAMINASE"/>
    <property type="match status" value="1"/>
</dbReference>
<dbReference type="STRING" id="2903.R1DSG3"/>
<dbReference type="InterPro" id="IPR036770">
    <property type="entry name" value="Ankyrin_rpt-contain_sf"/>
</dbReference>
<keyword evidence="10" id="KW-1185">Reference proteome</keyword>
<dbReference type="InterPro" id="IPR012338">
    <property type="entry name" value="Beta-lactam/transpept-like"/>
</dbReference>
<dbReference type="FunFam" id="3.40.710.10:FF:000005">
    <property type="entry name" value="Glutaminase"/>
    <property type="match status" value="1"/>
</dbReference>
<accession>A0A0D3IK94</accession>
<evidence type="ECO:0000256" key="1">
    <source>
        <dbReference type="ARBA" id="ARBA00011076"/>
    </source>
</evidence>
<feature type="repeat" description="ANK" evidence="6">
    <location>
        <begin position="460"/>
        <end position="493"/>
    </location>
</feature>
<evidence type="ECO:0000256" key="2">
    <source>
        <dbReference type="ARBA" id="ARBA00011881"/>
    </source>
</evidence>
<dbReference type="Gene3D" id="1.25.40.20">
    <property type="entry name" value="Ankyrin repeat-containing domain"/>
    <property type="match status" value="1"/>
</dbReference>
<dbReference type="Pfam" id="PF12796">
    <property type="entry name" value="Ank_2"/>
    <property type="match status" value="1"/>
</dbReference>
<organism evidence="9 10">
    <name type="scientific">Emiliania huxleyi (strain CCMP1516)</name>
    <dbReference type="NCBI Taxonomy" id="280463"/>
    <lineage>
        <taxon>Eukaryota</taxon>
        <taxon>Haptista</taxon>
        <taxon>Haptophyta</taxon>
        <taxon>Prymnesiophyceae</taxon>
        <taxon>Isochrysidales</taxon>
        <taxon>Noelaerhabdaceae</taxon>
        <taxon>Emiliania</taxon>
    </lineage>
</organism>
<dbReference type="EnsemblProtists" id="EOD11679">
    <property type="protein sequence ID" value="EOD11679"/>
    <property type="gene ID" value="EMIHUDRAFT_470892"/>
</dbReference>
<dbReference type="SUPFAM" id="SSF48403">
    <property type="entry name" value="Ankyrin repeat"/>
    <property type="match status" value="1"/>
</dbReference>
<feature type="region of interest" description="Disordered" evidence="7">
    <location>
        <begin position="385"/>
        <end position="409"/>
    </location>
</feature>
<dbReference type="Pfam" id="PF14216">
    <property type="entry name" value="DUF4326"/>
    <property type="match status" value="1"/>
</dbReference>
<reference evidence="9" key="2">
    <citation type="submission" date="2024-10" db="UniProtKB">
        <authorList>
            <consortium name="EnsemblProtists"/>
        </authorList>
    </citation>
    <scope>IDENTIFICATION</scope>
</reference>